<reference evidence="1" key="1">
    <citation type="submission" date="2016-03" db="EMBL/GenBank/DDBJ databases">
        <title>Mechanisms controlling the formation of the plant cell surface in tip-growing cells are functionally conserved among land plants.</title>
        <authorList>
            <person name="Honkanen S."/>
            <person name="Jones V.A."/>
            <person name="Morieri G."/>
            <person name="Champion C."/>
            <person name="Hetherington A.J."/>
            <person name="Kelly S."/>
            <person name="Saint-Marcoux D."/>
            <person name="Proust H."/>
            <person name="Prescott H."/>
            <person name="Dolan L."/>
        </authorList>
    </citation>
    <scope>NUCLEOTIDE SEQUENCE [LARGE SCALE GENOMIC DNA]</scope>
    <source>
        <tissue evidence="1">Whole gametophyte</tissue>
    </source>
</reference>
<comment type="caution">
    <text evidence="1">The sequence shown here is derived from an EMBL/GenBank/DDBJ whole genome shotgun (WGS) entry which is preliminary data.</text>
</comment>
<accession>A0A176VLG9</accession>
<keyword evidence="2" id="KW-1185">Reference proteome</keyword>
<protein>
    <submittedName>
        <fullName evidence="1">Uncharacterized protein</fullName>
    </submittedName>
</protein>
<sequence>MHYFATGISFQRIKDIYLVQTVKILRLDDGLLPTRKQLATFLLDKCHEDLKEKIDVRMKVLTGQQGHDNEFIANDVKRVFKTYESTTFVGAVTDNTSANKKA</sequence>
<organism evidence="1 2">
    <name type="scientific">Marchantia polymorpha subsp. ruderalis</name>
    <dbReference type="NCBI Taxonomy" id="1480154"/>
    <lineage>
        <taxon>Eukaryota</taxon>
        <taxon>Viridiplantae</taxon>
        <taxon>Streptophyta</taxon>
        <taxon>Embryophyta</taxon>
        <taxon>Marchantiophyta</taxon>
        <taxon>Marchantiopsida</taxon>
        <taxon>Marchantiidae</taxon>
        <taxon>Marchantiales</taxon>
        <taxon>Marchantiaceae</taxon>
        <taxon>Marchantia</taxon>
    </lineage>
</organism>
<dbReference type="EMBL" id="LVLJ01003342">
    <property type="protein sequence ID" value="OAE21809.1"/>
    <property type="molecule type" value="Genomic_DNA"/>
</dbReference>
<dbReference type="AlphaFoldDB" id="A0A176VLG9"/>
<evidence type="ECO:0000313" key="1">
    <source>
        <dbReference type="EMBL" id="OAE21809.1"/>
    </source>
</evidence>
<evidence type="ECO:0000313" key="2">
    <source>
        <dbReference type="Proteomes" id="UP000077202"/>
    </source>
</evidence>
<name>A0A176VLG9_MARPO</name>
<gene>
    <name evidence="1" type="ORF">AXG93_2550s1480</name>
</gene>
<dbReference type="Proteomes" id="UP000077202">
    <property type="component" value="Unassembled WGS sequence"/>
</dbReference>
<proteinExistence type="predicted"/>